<comment type="caution">
    <text evidence="5">Lacks conserved residue(s) required for the propagation of feature annotation.</text>
</comment>
<evidence type="ECO:0000256" key="5">
    <source>
        <dbReference type="PROSITE-ProRule" id="PRU01023"/>
    </source>
</evidence>
<gene>
    <name evidence="7" type="ORF">EB812_04025</name>
</gene>
<dbReference type="Pfam" id="PF01029">
    <property type="entry name" value="NusB"/>
    <property type="match status" value="1"/>
</dbReference>
<dbReference type="InterPro" id="IPR006027">
    <property type="entry name" value="NusB_RsmB_TIM44"/>
</dbReference>
<evidence type="ECO:0000256" key="3">
    <source>
        <dbReference type="ARBA" id="ARBA00022691"/>
    </source>
</evidence>
<dbReference type="AlphaFoldDB" id="A0A6H3F9V9"/>
<feature type="active site" description="Nucleophile" evidence="5">
    <location>
        <position position="414"/>
    </location>
</feature>
<dbReference type="GO" id="GO:0008173">
    <property type="term" value="F:RNA methyltransferase activity"/>
    <property type="evidence" value="ECO:0007669"/>
    <property type="project" value="InterPro"/>
</dbReference>
<evidence type="ECO:0000313" key="7">
    <source>
        <dbReference type="EMBL" id="TBH80758.1"/>
    </source>
</evidence>
<feature type="domain" description="SAM-dependent MTase RsmB/NOP-type" evidence="6">
    <location>
        <begin position="198"/>
        <end position="462"/>
    </location>
</feature>
<evidence type="ECO:0000256" key="1">
    <source>
        <dbReference type="ARBA" id="ARBA00022603"/>
    </source>
</evidence>
<keyword evidence="8" id="KW-1185">Reference proteome</keyword>
<evidence type="ECO:0000256" key="4">
    <source>
        <dbReference type="ARBA" id="ARBA00022884"/>
    </source>
</evidence>
<dbReference type="SUPFAM" id="SSF48013">
    <property type="entry name" value="NusB-like"/>
    <property type="match status" value="1"/>
</dbReference>
<feature type="binding site" evidence="5">
    <location>
        <position position="362"/>
    </location>
    <ligand>
        <name>S-adenosyl-L-methionine</name>
        <dbReference type="ChEBI" id="CHEBI:59789"/>
    </ligand>
</feature>
<dbReference type="SUPFAM" id="SSF53335">
    <property type="entry name" value="S-adenosyl-L-methionine-dependent methyltransferases"/>
    <property type="match status" value="1"/>
</dbReference>
<name>A0A6H3F9V9_9BACT</name>
<dbReference type="PRINTS" id="PR02008">
    <property type="entry name" value="RCMTFAMILY"/>
</dbReference>
<dbReference type="InterPro" id="IPR029063">
    <property type="entry name" value="SAM-dependent_MTases_sf"/>
</dbReference>
<keyword evidence="4 5" id="KW-0694">RNA-binding</keyword>
<comment type="caution">
    <text evidence="7">The sequence shown here is derived from an EMBL/GenBank/DDBJ whole genome shotgun (WGS) entry which is preliminary data.</text>
</comment>
<dbReference type="Gene3D" id="3.40.50.150">
    <property type="entry name" value="Vaccinia Virus protein VP39"/>
    <property type="match status" value="1"/>
</dbReference>
<dbReference type="InterPro" id="IPR049560">
    <property type="entry name" value="MeTrfase_RsmB-F_NOP2_cat"/>
</dbReference>
<dbReference type="GO" id="GO:0006355">
    <property type="term" value="P:regulation of DNA-templated transcription"/>
    <property type="evidence" value="ECO:0007669"/>
    <property type="project" value="InterPro"/>
</dbReference>
<dbReference type="Proteomes" id="UP000292919">
    <property type="component" value="Unassembled WGS sequence"/>
</dbReference>
<evidence type="ECO:0000313" key="8">
    <source>
        <dbReference type="Proteomes" id="UP000292919"/>
    </source>
</evidence>
<comment type="similarity">
    <text evidence="5">Belongs to the class I-like SAM-binding methyltransferase superfamily. RsmB/NOP family.</text>
</comment>
<proteinExistence type="inferred from homology"/>
<dbReference type="InterPro" id="IPR035926">
    <property type="entry name" value="NusB-like_sf"/>
</dbReference>
<sequence>MGFPKGFGKLRVTARNAALRTLLLTDAGMPVQAALDMALGAAPHAPAGQVGSAAFGTALAARDRHLCAELAYGCLRAEIRIDYVLGRVLPRPGGLPRPLRHILALGVYGLLLQDRTPPHAVLHEAVEQARTLYGPRLAGLTNGALRSVQRLGEAPRHEDFYRQGAADPLGALALFCAAPDWLARLWARAYGEADAALLLRRSCGRPWSGLRVNARRPEGAALLTALRALPGAAAVGDWGVALGPGELPESVMDRPLAHWQAQGALSFQSAGSQRVLAALDLYALEGPVWDMCAGYGGKTAALLERGVAVGLCTDSSFGRLRALPGHCARLGLHLPSVCLPPVCLADAARPPLARWPGSVLLDAPCSGLGVLARRPDIRRRGPERLAALTALQGRLLERAAALLEPGRCLAYITCTLNPDENEGVVAGLLRQHPDLRLEQRWQTPHDHPWLEGMFGALLRRRA</sequence>
<feature type="binding site" evidence="5">
    <location>
        <position position="314"/>
    </location>
    <ligand>
        <name>S-adenosyl-L-methionine</name>
        <dbReference type="ChEBI" id="CHEBI:59789"/>
    </ligand>
</feature>
<dbReference type="InterPro" id="IPR023267">
    <property type="entry name" value="RCMT"/>
</dbReference>
<reference evidence="7 8" key="1">
    <citation type="submission" date="2018-12" db="EMBL/GenBank/DDBJ databases">
        <title>First genome draft of Desulfovibrio legallis sp. nov.</title>
        <authorList>
            <person name="Ben Dhia O."/>
            <person name="Najjari A."/>
            <person name="Ferjani R."/>
            <person name="Fhoula I."/>
            <person name="Fardeau M.-L."/>
            <person name="Boudabbous A."/>
            <person name="Ouzari H.I."/>
        </authorList>
    </citation>
    <scope>NUCLEOTIDE SEQUENCE [LARGE SCALE GENOMIC DNA]</scope>
    <source>
        <strain evidence="7 8">H1T</strain>
    </source>
</reference>
<accession>A0A6H3F9V9</accession>
<keyword evidence="1 5" id="KW-0489">Methyltransferase</keyword>
<dbReference type="PANTHER" id="PTHR22807">
    <property type="entry name" value="NOP2 YEAST -RELATED NOL1/NOP2/FMU SUN DOMAIN-CONTAINING"/>
    <property type="match status" value="1"/>
</dbReference>
<evidence type="ECO:0000259" key="6">
    <source>
        <dbReference type="PROSITE" id="PS51686"/>
    </source>
</evidence>
<dbReference type="InterPro" id="IPR001678">
    <property type="entry name" value="MeTrfase_RsmB-F_NOP2_dom"/>
</dbReference>
<dbReference type="Pfam" id="PF01189">
    <property type="entry name" value="Methyltr_RsmB-F"/>
    <property type="match status" value="1"/>
</dbReference>
<organism evidence="7 8">
    <name type="scientific">Desulfovibrio legallii</name>
    <dbReference type="NCBI Taxonomy" id="571438"/>
    <lineage>
        <taxon>Bacteria</taxon>
        <taxon>Pseudomonadati</taxon>
        <taxon>Thermodesulfobacteriota</taxon>
        <taxon>Desulfovibrionia</taxon>
        <taxon>Desulfovibrionales</taxon>
        <taxon>Desulfovibrionaceae</taxon>
        <taxon>Desulfovibrio</taxon>
    </lineage>
</organism>
<dbReference type="PANTHER" id="PTHR22807:SF53">
    <property type="entry name" value="RIBOSOMAL RNA SMALL SUBUNIT METHYLTRANSFERASE B-RELATED"/>
    <property type="match status" value="1"/>
</dbReference>
<dbReference type="Gene3D" id="1.10.940.10">
    <property type="entry name" value="NusB-like"/>
    <property type="match status" value="1"/>
</dbReference>
<protein>
    <submittedName>
        <fullName evidence="7">Antitermination protein NusB</fullName>
    </submittedName>
</protein>
<keyword evidence="3 5" id="KW-0949">S-adenosyl-L-methionine</keyword>
<dbReference type="PROSITE" id="PS51686">
    <property type="entry name" value="SAM_MT_RSMB_NOP"/>
    <property type="match status" value="1"/>
</dbReference>
<keyword evidence="2 5" id="KW-0808">Transferase</keyword>
<dbReference type="GO" id="GO:0003723">
    <property type="term" value="F:RNA binding"/>
    <property type="evidence" value="ECO:0007669"/>
    <property type="project" value="UniProtKB-UniRule"/>
</dbReference>
<dbReference type="EMBL" id="SIXC01000004">
    <property type="protein sequence ID" value="TBH80758.1"/>
    <property type="molecule type" value="Genomic_DNA"/>
</dbReference>
<evidence type="ECO:0000256" key="2">
    <source>
        <dbReference type="ARBA" id="ARBA00022679"/>
    </source>
</evidence>
<dbReference type="RefSeq" id="WP_130957848.1">
    <property type="nucleotide sequence ID" value="NZ_DBFBQU010000225.1"/>
</dbReference>
<dbReference type="GO" id="GO:0001510">
    <property type="term" value="P:RNA methylation"/>
    <property type="evidence" value="ECO:0007669"/>
    <property type="project" value="InterPro"/>
</dbReference>